<accession>A0A081FUG8</accession>
<organism evidence="3 4">
    <name type="scientific">Marinobacterium lacunae</name>
    <dbReference type="NCBI Taxonomy" id="1232683"/>
    <lineage>
        <taxon>Bacteria</taxon>
        <taxon>Pseudomonadati</taxon>
        <taxon>Pseudomonadota</taxon>
        <taxon>Gammaproteobacteria</taxon>
        <taxon>Oceanospirillales</taxon>
        <taxon>Oceanospirillaceae</taxon>
        <taxon>Marinobacterium</taxon>
    </lineage>
</organism>
<evidence type="ECO:0000259" key="2">
    <source>
        <dbReference type="Pfam" id="PF04773"/>
    </source>
</evidence>
<feature type="chain" id="PRO_5001757313" description="FecR protein domain-containing protein" evidence="1">
    <location>
        <begin position="24"/>
        <end position="151"/>
    </location>
</feature>
<dbReference type="InterPro" id="IPR006860">
    <property type="entry name" value="FecR"/>
</dbReference>
<dbReference type="STRING" id="1232683.ADIMK_3834"/>
<dbReference type="PANTHER" id="PTHR38731">
    <property type="entry name" value="LIPL45-RELATED LIPOPROTEIN-RELATED"/>
    <property type="match status" value="1"/>
</dbReference>
<sequence length="151" mass="16088">MFSCLRKTVIILALTLPTLFAHADEASIGTIKTLKGSASIERDGQTVEATLGQEVYSQDSIQTGTDGAIGLLFLDDSRVAIGPNSRIALDRFSFDRNTHDGDFNLSMKQGTLSAIAGKLTEKKPGAMTVKTPSAILAVRGTEFSVKVSPKE</sequence>
<evidence type="ECO:0000313" key="4">
    <source>
        <dbReference type="Proteomes" id="UP000028252"/>
    </source>
</evidence>
<dbReference type="AlphaFoldDB" id="A0A081FUG8"/>
<dbReference type="OrthoDB" id="9813091at2"/>
<reference evidence="3 4" key="1">
    <citation type="submission" date="2014-04" db="EMBL/GenBank/DDBJ databases">
        <title>Marinobacterium kochiensis sp. nov., isolated from sediment sample collected from Kochi backwaters in Kerala, India.</title>
        <authorList>
            <person name="Singh A."/>
            <person name="Pinnaka A.K."/>
        </authorList>
    </citation>
    <scope>NUCLEOTIDE SEQUENCE [LARGE SCALE GENOMIC DNA]</scope>
    <source>
        <strain evidence="3 4">AK27</strain>
    </source>
</reference>
<dbReference type="Proteomes" id="UP000028252">
    <property type="component" value="Unassembled WGS sequence"/>
</dbReference>
<evidence type="ECO:0000313" key="3">
    <source>
        <dbReference type="EMBL" id="KEA62173.1"/>
    </source>
</evidence>
<keyword evidence="1" id="KW-0732">Signal</keyword>
<dbReference type="Pfam" id="PF04773">
    <property type="entry name" value="FecR"/>
    <property type="match status" value="1"/>
</dbReference>
<dbReference type="eggNOG" id="COG4254">
    <property type="taxonomic scope" value="Bacteria"/>
</dbReference>
<keyword evidence="4" id="KW-1185">Reference proteome</keyword>
<gene>
    <name evidence="3" type="ORF">ADIMK_3834</name>
</gene>
<dbReference type="PANTHER" id="PTHR38731:SF1">
    <property type="entry name" value="FECR PROTEIN DOMAIN-CONTAINING PROTEIN"/>
    <property type="match status" value="1"/>
</dbReference>
<comment type="caution">
    <text evidence="3">The sequence shown here is derived from an EMBL/GenBank/DDBJ whole genome shotgun (WGS) entry which is preliminary data.</text>
</comment>
<protein>
    <recommendedName>
        <fullName evidence="2">FecR protein domain-containing protein</fullName>
    </recommendedName>
</protein>
<dbReference type="Gene3D" id="2.60.120.1440">
    <property type="match status" value="1"/>
</dbReference>
<name>A0A081FUG8_9GAMM</name>
<dbReference type="PATRIC" id="fig|1232683.4.peg.3775"/>
<proteinExistence type="predicted"/>
<dbReference type="EMBL" id="JMQN01000057">
    <property type="protein sequence ID" value="KEA62173.1"/>
    <property type="molecule type" value="Genomic_DNA"/>
</dbReference>
<evidence type="ECO:0000256" key="1">
    <source>
        <dbReference type="SAM" id="SignalP"/>
    </source>
</evidence>
<feature type="domain" description="FecR protein" evidence="2">
    <location>
        <begin position="59"/>
        <end position="148"/>
    </location>
</feature>
<feature type="signal peptide" evidence="1">
    <location>
        <begin position="1"/>
        <end position="23"/>
    </location>
</feature>
<dbReference type="RefSeq" id="WP_051693130.1">
    <property type="nucleotide sequence ID" value="NZ_JMQN01000057.1"/>
</dbReference>